<reference evidence="2 3" key="1">
    <citation type="submission" date="2018-07" db="EMBL/GenBank/DDBJ databases">
        <title>Genome sequencing of Moraxellaceae gen. HYN0046.</title>
        <authorList>
            <person name="Kim M."/>
            <person name="Yi H."/>
        </authorList>
    </citation>
    <scope>NUCLEOTIDE SEQUENCE [LARGE SCALE GENOMIC DNA]</scope>
    <source>
        <strain evidence="2 3">HYN0046</strain>
    </source>
</reference>
<dbReference type="Pfam" id="PF13279">
    <property type="entry name" value="4HBT_2"/>
    <property type="match status" value="1"/>
</dbReference>
<dbReference type="Proteomes" id="UP000253940">
    <property type="component" value="Chromosome"/>
</dbReference>
<accession>A0A345P640</accession>
<organism evidence="2 3">
    <name type="scientific">Aquirhabdus parva</name>
    <dbReference type="NCBI Taxonomy" id="2283318"/>
    <lineage>
        <taxon>Bacteria</taxon>
        <taxon>Pseudomonadati</taxon>
        <taxon>Pseudomonadota</taxon>
        <taxon>Gammaproteobacteria</taxon>
        <taxon>Moraxellales</taxon>
        <taxon>Moraxellaceae</taxon>
        <taxon>Aquirhabdus</taxon>
    </lineage>
</organism>
<dbReference type="OrthoDB" id="9801517at2"/>
<dbReference type="AlphaFoldDB" id="A0A345P640"/>
<dbReference type="PANTHER" id="PTHR31793">
    <property type="entry name" value="4-HYDROXYBENZOYL-COA THIOESTERASE FAMILY MEMBER"/>
    <property type="match status" value="1"/>
</dbReference>
<keyword evidence="1" id="KW-0378">Hydrolase</keyword>
<dbReference type="InterPro" id="IPR050563">
    <property type="entry name" value="4-hydroxybenzoyl-CoA_TE"/>
</dbReference>
<evidence type="ECO:0000256" key="1">
    <source>
        <dbReference type="ARBA" id="ARBA00022801"/>
    </source>
</evidence>
<dbReference type="SUPFAM" id="SSF54637">
    <property type="entry name" value="Thioesterase/thiol ester dehydrase-isomerase"/>
    <property type="match status" value="1"/>
</dbReference>
<evidence type="ECO:0000313" key="3">
    <source>
        <dbReference type="Proteomes" id="UP000253940"/>
    </source>
</evidence>
<keyword evidence="3" id="KW-1185">Reference proteome</keyword>
<protein>
    <submittedName>
        <fullName evidence="2">Acyl-CoA thioesterase</fullName>
    </submittedName>
</protein>
<dbReference type="EMBL" id="CP031222">
    <property type="protein sequence ID" value="AXI02749.1"/>
    <property type="molecule type" value="Genomic_DNA"/>
</dbReference>
<gene>
    <name evidence="2" type="ORF">HYN46_07825</name>
</gene>
<dbReference type="Gene3D" id="3.10.129.10">
    <property type="entry name" value="Hotdog Thioesterase"/>
    <property type="match status" value="1"/>
</dbReference>
<dbReference type="PANTHER" id="PTHR31793:SF37">
    <property type="entry name" value="ACYL-COA THIOESTER HYDROLASE YBGC"/>
    <property type="match status" value="1"/>
</dbReference>
<dbReference type="KEGG" id="mbah:HYN46_07825"/>
<dbReference type="GO" id="GO:0047617">
    <property type="term" value="F:fatty acyl-CoA hydrolase activity"/>
    <property type="evidence" value="ECO:0007669"/>
    <property type="project" value="TreeGrafter"/>
</dbReference>
<dbReference type="CDD" id="cd00586">
    <property type="entry name" value="4HBT"/>
    <property type="match status" value="1"/>
</dbReference>
<proteinExistence type="predicted"/>
<dbReference type="RefSeq" id="WP_114898859.1">
    <property type="nucleotide sequence ID" value="NZ_CP031222.1"/>
</dbReference>
<dbReference type="InterPro" id="IPR029069">
    <property type="entry name" value="HotDog_dom_sf"/>
</dbReference>
<name>A0A345P640_9GAMM</name>
<evidence type="ECO:0000313" key="2">
    <source>
        <dbReference type="EMBL" id="AXI02749.1"/>
    </source>
</evidence>
<sequence length="147" mass="17041">MNNQSSHQPTTTQSAVFQKIYTVQPADIDGLGHMNNTVYLKLMEDMAWSHSNVLGITVEDFQRLGYAMVAREHHMTYLAALFPDEKVQMETWLDNNNALNLHRYYRFTRLSDQKLAFEGHTHWVCIAIDTGRPHRMPPEFKVAYGVK</sequence>